<evidence type="ECO:0000256" key="2">
    <source>
        <dbReference type="ARBA" id="ARBA00023015"/>
    </source>
</evidence>
<name>A0A840TZE3_9BACT</name>
<proteinExistence type="inferred from homology"/>
<dbReference type="InterPro" id="IPR039425">
    <property type="entry name" value="RNA_pol_sigma-70-like"/>
</dbReference>
<dbReference type="SUPFAM" id="SSF88946">
    <property type="entry name" value="Sigma2 domain of RNA polymerase sigma factors"/>
    <property type="match status" value="1"/>
</dbReference>
<evidence type="ECO:0000256" key="4">
    <source>
        <dbReference type="ARBA" id="ARBA00023163"/>
    </source>
</evidence>
<dbReference type="InterPro" id="IPR007627">
    <property type="entry name" value="RNA_pol_sigma70_r2"/>
</dbReference>
<feature type="domain" description="RNA polymerase sigma factor 70 region 4 type 2" evidence="6">
    <location>
        <begin position="123"/>
        <end position="172"/>
    </location>
</feature>
<protein>
    <submittedName>
        <fullName evidence="7">RNA polymerase sigma-70 factor (ECF subfamily)</fullName>
    </submittedName>
</protein>
<keyword evidence="8" id="KW-1185">Reference proteome</keyword>
<dbReference type="InterPro" id="IPR013325">
    <property type="entry name" value="RNA_pol_sigma_r2"/>
</dbReference>
<dbReference type="PANTHER" id="PTHR43133">
    <property type="entry name" value="RNA POLYMERASE ECF-TYPE SIGMA FACTO"/>
    <property type="match status" value="1"/>
</dbReference>
<evidence type="ECO:0000259" key="6">
    <source>
        <dbReference type="Pfam" id="PF08281"/>
    </source>
</evidence>
<evidence type="ECO:0000313" key="8">
    <source>
        <dbReference type="Proteomes" id="UP000557307"/>
    </source>
</evidence>
<keyword evidence="3" id="KW-0731">Sigma factor</keyword>
<dbReference type="InterPro" id="IPR014284">
    <property type="entry name" value="RNA_pol_sigma-70_dom"/>
</dbReference>
<dbReference type="GO" id="GO:0016987">
    <property type="term" value="F:sigma factor activity"/>
    <property type="evidence" value="ECO:0007669"/>
    <property type="project" value="UniProtKB-KW"/>
</dbReference>
<dbReference type="GO" id="GO:0003677">
    <property type="term" value="F:DNA binding"/>
    <property type="evidence" value="ECO:0007669"/>
    <property type="project" value="InterPro"/>
</dbReference>
<dbReference type="CDD" id="cd06171">
    <property type="entry name" value="Sigma70_r4"/>
    <property type="match status" value="1"/>
</dbReference>
<dbReference type="EMBL" id="JACHGF010000013">
    <property type="protein sequence ID" value="MBB5286992.1"/>
    <property type="molecule type" value="Genomic_DNA"/>
</dbReference>
<evidence type="ECO:0000313" key="7">
    <source>
        <dbReference type="EMBL" id="MBB5286992.1"/>
    </source>
</evidence>
<gene>
    <name evidence="7" type="ORF">HNQ92_005154</name>
</gene>
<evidence type="ECO:0000259" key="5">
    <source>
        <dbReference type="Pfam" id="PF04542"/>
    </source>
</evidence>
<dbReference type="InterPro" id="IPR013249">
    <property type="entry name" value="RNA_pol_sigma70_r4_t2"/>
</dbReference>
<dbReference type="RefSeq" id="WP_184178654.1">
    <property type="nucleotide sequence ID" value="NZ_JACHGF010000013.1"/>
</dbReference>
<dbReference type="Pfam" id="PF04542">
    <property type="entry name" value="Sigma70_r2"/>
    <property type="match status" value="1"/>
</dbReference>
<dbReference type="GO" id="GO:0006352">
    <property type="term" value="P:DNA-templated transcription initiation"/>
    <property type="evidence" value="ECO:0007669"/>
    <property type="project" value="InterPro"/>
</dbReference>
<keyword evidence="4" id="KW-0804">Transcription</keyword>
<dbReference type="SUPFAM" id="SSF88659">
    <property type="entry name" value="Sigma3 and sigma4 domains of RNA polymerase sigma factors"/>
    <property type="match status" value="1"/>
</dbReference>
<evidence type="ECO:0000256" key="1">
    <source>
        <dbReference type="ARBA" id="ARBA00010641"/>
    </source>
</evidence>
<keyword evidence="2" id="KW-0805">Transcription regulation</keyword>
<dbReference type="Pfam" id="PF08281">
    <property type="entry name" value="Sigma70_r4_2"/>
    <property type="match status" value="1"/>
</dbReference>
<organism evidence="7 8">
    <name type="scientific">Rhabdobacter roseus</name>
    <dbReference type="NCBI Taxonomy" id="1655419"/>
    <lineage>
        <taxon>Bacteria</taxon>
        <taxon>Pseudomonadati</taxon>
        <taxon>Bacteroidota</taxon>
        <taxon>Cytophagia</taxon>
        <taxon>Cytophagales</taxon>
        <taxon>Cytophagaceae</taxon>
        <taxon>Rhabdobacter</taxon>
    </lineage>
</organism>
<dbReference type="Gene3D" id="1.10.10.10">
    <property type="entry name" value="Winged helix-like DNA-binding domain superfamily/Winged helix DNA-binding domain"/>
    <property type="match status" value="1"/>
</dbReference>
<dbReference type="PANTHER" id="PTHR43133:SF46">
    <property type="entry name" value="RNA POLYMERASE SIGMA-70 FACTOR ECF SUBFAMILY"/>
    <property type="match status" value="1"/>
</dbReference>
<dbReference type="Gene3D" id="1.10.1740.10">
    <property type="match status" value="1"/>
</dbReference>
<reference evidence="7 8" key="1">
    <citation type="submission" date="2020-08" db="EMBL/GenBank/DDBJ databases">
        <title>Genomic Encyclopedia of Type Strains, Phase IV (KMG-IV): sequencing the most valuable type-strain genomes for metagenomic binning, comparative biology and taxonomic classification.</title>
        <authorList>
            <person name="Goeker M."/>
        </authorList>
    </citation>
    <scope>NUCLEOTIDE SEQUENCE [LARGE SCALE GENOMIC DNA]</scope>
    <source>
        <strain evidence="7 8">DSM 105074</strain>
    </source>
</reference>
<evidence type="ECO:0000256" key="3">
    <source>
        <dbReference type="ARBA" id="ARBA00023082"/>
    </source>
</evidence>
<accession>A0A840TZE3</accession>
<comment type="similarity">
    <text evidence="1">Belongs to the sigma-70 factor family. ECF subfamily.</text>
</comment>
<sequence>MNSAEEEKLIKACRSGDGSAFEALYRRFSAKMMAVCYRYCHDRDEAQDLLQEGFIKVFEQIGKFRGEGSFEGWIRRIMVLTALEKYRKDRRVRESRYGSVADLQGDMQPISSDDIYSQMSFDELVGMIQELTPAYRMVFNLYVFEGMKHEEIAEKLGVSVGTSKSNLSDARRILQRRIEKVMYDLN</sequence>
<comment type="caution">
    <text evidence="7">The sequence shown here is derived from an EMBL/GenBank/DDBJ whole genome shotgun (WGS) entry which is preliminary data.</text>
</comment>
<dbReference type="AlphaFoldDB" id="A0A840TZE3"/>
<dbReference type="InterPro" id="IPR036388">
    <property type="entry name" value="WH-like_DNA-bd_sf"/>
</dbReference>
<dbReference type="Proteomes" id="UP000557307">
    <property type="component" value="Unassembled WGS sequence"/>
</dbReference>
<feature type="domain" description="RNA polymerase sigma-70 region 2" evidence="5">
    <location>
        <begin position="24"/>
        <end position="91"/>
    </location>
</feature>
<dbReference type="InterPro" id="IPR013324">
    <property type="entry name" value="RNA_pol_sigma_r3/r4-like"/>
</dbReference>
<dbReference type="NCBIfam" id="TIGR02937">
    <property type="entry name" value="sigma70-ECF"/>
    <property type="match status" value="1"/>
</dbReference>